<dbReference type="Pfam" id="PF00560">
    <property type="entry name" value="LRR_1"/>
    <property type="match status" value="3"/>
</dbReference>
<evidence type="ECO:0000256" key="1">
    <source>
        <dbReference type="ARBA" id="ARBA00022614"/>
    </source>
</evidence>
<dbReference type="SMART" id="SM00369">
    <property type="entry name" value="LRR_TYP"/>
    <property type="match status" value="12"/>
</dbReference>
<dbReference type="InterPro" id="IPR036457">
    <property type="entry name" value="PPM-type-like_dom_sf"/>
</dbReference>
<dbReference type="Gene3D" id="3.60.40.10">
    <property type="entry name" value="PPM-type phosphatase domain"/>
    <property type="match status" value="1"/>
</dbReference>
<dbReference type="CDD" id="cd17213">
    <property type="entry name" value="RA_PHLPP"/>
    <property type="match status" value="1"/>
</dbReference>
<reference evidence="6" key="1">
    <citation type="submission" date="2014-07" db="EMBL/GenBank/DDBJ databases">
        <authorList>
            <person name="Martin A.A"/>
            <person name="De Silva N."/>
        </authorList>
    </citation>
    <scope>NUCLEOTIDE SEQUENCE</scope>
</reference>
<accession>A0A0K0G451</accession>
<dbReference type="SMART" id="SM00365">
    <property type="entry name" value="LRR_SD22"/>
    <property type="match status" value="6"/>
</dbReference>
<keyword evidence="2" id="KW-0479">Metal-binding</keyword>
<dbReference type="CDD" id="cd00143">
    <property type="entry name" value="PP2Cc"/>
    <property type="match status" value="1"/>
</dbReference>
<dbReference type="PANTHER" id="PTHR48051:SF1">
    <property type="entry name" value="RAS SUPPRESSOR PROTEIN 1"/>
    <property type="match status" value="1"/>
</dbReference>
<dbReference type="InterPro" id="IPR032675">
    <property type="entry name" value="LRR_dom_sf"/>
</dbReference>
<dbReference type="GO" id="GO:0046872">
    <property type="term" value="F:metal ion binding"/>
    <property type="evidence" value="ECO:0007669"/>
    <property type="project" value="UniProtKB-KW"/>
</dbReference>
<organism evidence="6 7">
    <name type="scientific">Strongyloides venezuelensis</name>
    <name type="common">Threadworm</name>
    <dbReference type="NCBI Taxonomy" id="75913"/>
    <lineage>
        <taxon>Eukaryota</taxon>
        <taxon>Metazoa</taxon>
        <taxon>Ecdysozoa</taxon>
        <taxon>Nematoda</taxon>
        <taxon>Chromadorea</taxon>
        <taxon>Rhabditida</taxon>
        <taxon>Tylenchina</taxon>
        <taxon>Panagrolaimomorpha</taxon>
        <taxon>Strongyloidoidea</taxon>
        <taxon>Strongyloididae</taxon>
        <taxon>Strongyloides</taxon>
    </lineage>
</organism>
<dbReference type="InterPro" id="IPR001611">
    <property type="entry name" value="Leu-rich_rpt"/>
</dbReference>
<dbReference type="STRING" id="75913.A0A0K0G451"/>
<proteinExistence type="predicted"/>
<dbReference type="InterPro" id="IPR055071">
    <property type="entry name" value="RA_PHLPP-like"/>
</dbReference>
<dbReference type="Pfam" id="PF13855">
    <property type="entry name" value="LRR_8"/>
    <property type="match status" value="2"/>
</dbReference>
<evidence type="ECO:0000313" key="7">
    <source>
        <dbReference type="WBParaSite" id="SVE_1951100.1"/>
    </source>
</evidence>
<evidence type="ECO:0000256" key="3">
    <source>
        <dbReference type="ARBA" id="ARBA00022737"/>
    </source>
</evidence>
<dbReference type="Gene3D" id="3.80.10.10">
    <property type="entry name" value="Ribonuclease Inhibitor"/>
    <property type="match status" value="3"/>
</dbReference>
<evidence type="ECO:0000259" key="5">
    <source>
        <dbReference type="PROSITE" id="PS51746"/>
    </source>
</evidence>
<keyword evidence="6" id="KW-1185">Reference proteome</keyword>
<dbReference type="AlphaFoldDB" id="A0A0K0G451"/>
<dbReference type="PANTHER" id="PTHR48051">
    <property type="match status" value="1"/>
</dbReference>
<name>A0A0K0G451_STRVS</name>
<evidence type="ECO:0000313" key="6">
    <source>
        <dbReference type="Proteomes" id="UP000035680"/>
    </source>
</evidence>
<dbReference type="Pfam" id="PF23010">
    <property type="entry name" value="RA_3"/>
    <property type="match status" value="1"/>
</dbReference>
<dbReference type="GO" id="GO:0005737">
    <property type="term" value="C:cytoplasm"/>
    <property type="evidence" value="ECO:0007669"/>
    <property type="project" value="TreeGrafter"/>
</dbReference>
<reference evidence="7" key="2">
    <citation type="submission" date="2015-08" db="UniProtKB">
        <authorList>
            <consortium name="WormBaseParasite"/>
        </authorList>
    </citation>
    <scope>IDENTIFICATION</scope>
</reference>
<dbReference type="Pfam" id="PF00481">
    <property type="entry name" value="PP2C"/>
    <property type="match status" value="1"/>
</dbReference>
<dbReference type="PROSITE" id="PS51746">
    <property type="entry name" value="PPM_2"/>
    <property type="match status" value="1"/>
</dbReference>
<dbReference type="SMART" id="SM00364">
    <property type="entry name" value="LRR_BAC"/>
    <property type="match status" value="9"/>
</dbReference>
<dbReference type="WBParaSite" id="SVE_1951100.1">
    <property type="protein sequence ID" value="SVE_1951100.1"/>
    <property type="gene ID" value="SVE_1951100"/>
</dbReference>
<keyword evidence="4" id="KW-0175">Coiled coil</keyword>
<dbReference type="InterPro" id="IPR050216">
    <property type="entry name" value="LRR_domain-containing"/>
</dbReference>
<keyword evidence="3" id="KW-0677">Repeat</keyword>
<dbReference type="Proteomes" id="UP000035680">
    <property type="component" value="Unassembled WGS sequence"/>
</dbReference>
<dbReference type="PROSITE" id="PS51450">
    <property type="entry name" value="LRR"/>
    <property type="match status" value="5"/>
</dbReference>
<dbReference type="SMART" id="SM00332">
    <property type="entry name" value="PP2Cc"/>
    <property type="match status" value="1"/>
</dbReference>
<evidence type="ECO:0000256" key="2">
    <source>
        <dbReference type="ARBA" id="ARBA00022723"/>
    </source>
</evidence>
<dbReference type="SUPFAM" id="SSF81606">
    <property type="entry name" value="PP2C-like"/>
    <property type="match status" value="1"/>
</dbReference>
<evidence type="ECO:0000256" key="4">
    <source>
        <dbReference type="SAM" id="Coils"/>
    </source>
</evidence>
<dbReference type="SUPFAM" id="SSF52058">
    <property type="entry name" value="L domain-like"/>
    <property type="match status" value="2"/>
</dbReference>
<feature type="coiled-coil region" evidence="4">
    <location>
        <begin position="1063"/>
        <end position="1090"/>
    </location>
</feature>
<sequence length="1172" mass="133581">MSELSIEPPPAYSAIGRKSRKKKINTIKELKNTNINGTWTLRSKKHWIKKDPSNNGFIRLYTPNGEKSTVISVTISQTTEDICNKIDISSIYVQIGNLHIRKLLPDSRPLWMQNDILMTLGHKSIEEVLLLGDSNNLRYIITFFIDCPIFNIEDNLFSSILLSTCMIKKNGLLQKWVKKKCILFNGTIRLINFIENKETGLSPDDEILLLSKLDLEIIDCNRGKCMKLSEKNGNYILVSFDDPDHLPEWSVKASQCQMVPNCDLSDKFLVYLPEYLFASGKNRNIVNINLRRNSLITRSNDGGRNMMIGYVDDLVRFTSLKCLNLSSNCLHSFPMALCQITSLVELDLSGNQINIIPSGIRHLRNLKSINLSNNWLQMLPKNFNEFFELTHLDLSFNRFTSIPEPLNYMEHLESWLLTGNEISNINVTKPLSIMTLQLRLNNLTQPIILNSLAFQKLTKLDLRHGGFVRELDLSNVTQLQILYCSNLGLKVLSINGSNIKQIYASNNHIGEIIIMPVPFKLIAFDISYNCMDRLPDWIPELNCLISINASYNRIFTLPYRLFMNMPSLRFVNLKNNELTKLPELVENCCIETLNLSNNKLQCLSKNLLKSAHRLTHLNISNNKLTSLPNANNFTDLNRIQVLKISRNQLSESCIPVIMSLKKLRQLDISYNNFYFFNDSTLLQLQYLEEINISCNNLSSMGEEFSKLQSLQILRVHTNKLKSIPSFNQSKNLKILDLSNNRLSTILPEMFITDNLKFLDLTCNVNEKNKINKISVKSLKKRVDVKRNIEIEDIGRRGFFKNLQYGFSESNGDRKKMSIHQLRPKEFDNIYFGMVDGGGNNEIALKIKKLIEEYLEDQTIVTGDVIRKCILNSHEMLGKDGNRLGGSALILSIIGEELFIGNVGSIKAIIVKESGYIKELTNENSPVKGDEYDRIRSANAIITEDNCINGIIPVGKAIGYSYQFPAILPIPDIENIKITPNVDHIIISNRECWKYLNDEDIKFCLNLSSNCYQIAKMLQDIIQSNDYTGNISILVIKITNKQTLFSNEDLSDITKTDSSKNLDNNTEENTLRKIEERLEKISQAISKIETDVVSSSHSSLRLRDVKRKKIKRPIISSSASAENIPENSLISQRLHRDASVPAVKNSSINNKALLYYAEDGMAIYTRDFCSDLV</sequence>
<feature type="domain" description="PPM-type phosphatase" evidence="5">
    <location>
        <begin position="803"/>
        <end position="1037"/>
    </location>
</feature>
<protein>
    <submittedName>
        <fullName evidence="7">Protein phosphatase PHLPP-like protein (inferred by orthology to a C. elegans protein)</fullName>
    </submittedName>
</protein>
<dbReference type="InterPro" id="IPR001932">
    <property type="entry name" value="PPM-type_phosphatase-like_dom"/>
</dbReference>
<keyword evidence="1" id="KW-0433">Leucine-rich repeat</keyword>
<dbReference type="InterPro" id="IPR003591">
    <property type="entry name" value="Leu-rich_rpt_typical-subtyp"/>
</dbReference>